<dbReference type="eggNOG" id="KOG0017">
    <property type="taxonomic scope" value="Eukaryota"/>
</dbReference>
<feature type="compositionally biased region" description="Low complexity" evidence="1">
    <location>
        <begin position="147"/>
        <end position="158"/>
    </location>
</feature>
<feature type="compositionally biased region" description="Low complexity" evidence="1">
    <location>
        <begin position="82"/>
        <end position="98"/>
    </location>
</feature>
<dbReference type="PANTHER" id="PTHR47331">
    <property type="entry name" value="PHD-TYPE DOMAIN-CONTAINING PROTEIN"/>
    <property type="match status" value="1"/>
</dbReference>
<feature type="compositionally biased region" description="Polar residues" evidence="1">
    <location>
        <begin position="164"/>
        <end position="174"/>
    </location>
</feature>
<dbReference type="Proteomes" id="UP000008068">
    <property type="component" value="Unassembled WGS sequence"/>
</dbReference>
<gene>
    <name evidence="3" type="ORF">CAEBREN_32772</name>
</gene>
<dbReference type="GO" id="GO:0042575">
    <property type="term" value="C:DNA polymerase complex"/>
    <property type="evidence" value="ECO:0007669"/>
    <property type="project" value="UniProtKB-ARBA"/>
</dbReference>
<sequence length="1805" mass="204392">MDSCEPDIQAIVNEKPNSTTDERQQLEKELRDHLVSVEFPQLYEQIAEKMDMLQQKLNAVDTACRGRPAPSLPGNMHHDSTDSSQDQRQSDGGSNGSQTDNHGPQATPEGQQQDVNTQQRMDKIEDTLSRVLSFLENSGRNDGGHANSFSSNTSSGNTPHSHGASPSSNGTGNASRAPHFPTNPQSFGSNAPGFNPSFNTGFNYGYNTGFNNRSNPGGNTRFNTGYNPRTNMFNGNNGFNQSNPMADNQRTSREDLEMDIRMAQAKSSFLTSAMTALKPFSGEACDYATFMAQFDSLVHNNSFADVQIKQTILTNLLPPALAREHQTTEISEEKYQMIRHNLERQFNRHYSQFNLMRKDIERITFPANNLEKLQSSLNTYSTAPEHTLEDQSFIRRNGFDCEGVTNLQDFDGQRIDMILGNNVLNKVKDIQKANLVYLPSRRAIEHLLIGFVHHPPILDDSFVPIDKNKPLSISDDTKEIWINTISIEDVTTVPADEDNPNNVSSRKLDKQLERLWTLDVLGLSPPTVKDSKEALNADLISEFKKSAIMDKDNKIYVTLPFNGRQTELRNNFPVAKRRLQSLLERQLAKPEDRKEYHDIITKQLEEGIVEQIPLSSKSDGPEYFIPHRVVVKEDSLTTKLRIVLDASSHMKNELSLNDCLHPGPSILQSILGIMIRSRLSKFLLMSDIKRAFHQVRIQEQFRDVTKFLWLEDPSKGYTEDNLKAFRFTRLPFGVSSSPFLLAVTILRYLEVNDHSLNERIKENLYVDNVILTSNDEEDIKECYKQSKAIFNLMHMNLRDYLSNSPLVVSAVAECDRHPDHVCKLLGHQWDSISDTINIKIARPPKGVPTKKQIVAFSARNYDPSGIITPIIVPVKQLISSMWSRNINWKEKIPEDLVPAWNAIKEQFTDTTYSIPRQLTTNYDFSTAQLVIFSDASKAHYATTAYIRYGYKDDTYTSGLIFSKSRIRPSNGGPEYTIPRMELMALEIGSNAAVNLAKELHMDLKDVVLFSDSTCCLFWVLSKVNNNFGSTWVSNRVQKIHKNLLELQQLKLEPTVRYVPSDQNPADIASKGCSLKELKDNKLWHYGPEFLRQPESCWPKKLDNTSADPYEFRKQAKEAGAVSELSTAELVVQTVVNKVSASVPQHAIPYERTNSIEKLTIWITKALQWICHLIQRRNQRHKDKPIQFKDKLLRQFAEAFEAGETLVERTLARALIVKCHYQDAVERFNKQIPKRLYPILHEDGSWRHQTRFSKAEDTRLTEEMKFPIIIVTNHPLAKLIVHESHEKLKHQGVQDVISDVHQRYWIEHLGRIVKTVRSQCFICQRKHGRPFKFNFNRILPKSRTTFAGPFKFIGLDYLGPLPYKRQDGNGKFWILLVACVFTRAVHLEVVPDNTTISFINGLRRFISRRGVPISILSDNAPLFKLAYSIINEDLKTVVAKSEELTSYLASKQIKIKLITPLSPWQGGAYERLVGLVKNTIQKVLSKEVRSFLEMETLVIETEGIINSRPVTPNKRAEDDAPAIRPCDFINPGVQLALPERVDSVFGEIKPGETEKLTRKILEGLGKAKEELWNQFALSYFQTLRELEENRAAHSATIPKPGMVVLVESTKTKSRLHWPLGRIVSVTRSMDGVPRSVLVKCGKHTLEKAVNQLIPLEDPEEDRDEYKLSVPQPSTTSYPMVLPPQQDTESLQNPPAPSTSQPDKQVQPKRKRGRPPKHKATSTAPQPSPSASYTSTTPKESQRALANTGHRVLSTPKPAAASRLREFLPRSAKASTQAQVQMDLADDDGRSTFLQNVDPPPPGVSRP</sequence>
<dbReference type="PROSITE" id="PS50994">
    <property type="entry name" value="INTEGRASE"/>
    <property type="match status" value="1"/>
</dbReference>
<dbReference type="OrthoDB" id="8061640at2759"/>
<feature type="region of interest" description="Disordered" evidence="1">
    <location>
        <begin position="1650"/>
        <end position="1758"/>
    </location>
</feature>
<feature type="compositionally biased region" description="Pro residues" evidence="1">
    <location>
        <begin position="1796"/>
        <end position="1805"/>
    </location>
</feature>
<feature type="region of interest" description="Disordered" evidence="1">
    <location>
        <begin position="136"/>
        <end position="194"/>
    </location>
</feature>
<dbReference type="Pfam" id="PF00078">
    <property type="entry name" value="RVT_1"/>
    <property type="match status" value="1"/>
</dbReference>
<dbReference type="Gene3D" id="3.10.10.10">
    <property type="entry name" value="HIV Type 1 Reverse Transcriptase, subunit A, domain 1"/>
    <property type="match status" value="1"/>
</dbReference>
<keyword evidence="4" id="KW-1185">Reference proteome</keyword>
<feature type="region of interest" description="Disordered" evidence="1">
    <location>
        <begin position="1"/>
        <end position="24"/>
    </location>
</feature>
<dbReference type="InterPro" id="IPR001584">
    <property type="entry name" value="Integrase_cat-core"/>
</dbReference>
<proteinExistence type="predicted"/>
<evidence type="ECO:0000256" key="1">
    <source>
        <dbReference type="SAM" id="MobiDB-lite"/>
    </source>
</evidence>
<feature type="region of interest" description="Disordered" evidence="1">
    <location>
        <begin position="1784"/>
        <end position="1805"/>
    </location>
</feature>
<evidence type="ECO:0000313" key="4">
    <source>
        <dbReference type="Proteomes" id="UP000008068"/>
    </source>
</evidence>
<feature type="compositionally biased region" description="Polar residues" evidence="1">
    <location>
        <begin position="1683"/>
        <end position="1702"/>
    </location>
</feature>
<dbReference type="InterPro" id="IPR041588">
    <property type="entry name" value="Integrase_H2C2"/>
</dbReference>
<feature type="compositionally biased region" description="Basic residues" evidence="1">
    <location>
        <begin position="1705"/>
        <end position="1718"/>
    </location>
</feature>
<evidence type="ECO:0000259" key="2">
    <source>
        <dbReference type="PROSITE" id="PS50994"/>
    </source>
</evidence>
<accession>G0MM97</accession>
<dbReference type="PANTHER" id="PTHR47331:SF1">
    <property type="entry name" value="GAG-LIKE PROTEIN"/>
    <property type="match status" value="1"/>
</dbReference>
<dbReference type="GO" id="GO:0003676">
    <property type="term" value="F:nucleic acid binding"/>
    <property type="evidence" value="ECO:0007669"/>
    <property type="project" value="InterPro"/>
</dbReference>
<dbReference type="Pfam" id="PF18701">
    <property type="entry name" value="DUF5641"/>
    <property type="match status" value="1"/>
</dbReference>
<feature type="domain" description="Integrase catalytic" evidence="2">
    <location>
        <begin position="1344"/>
        <end position="1532"/>
    </location>
</feature>
<protein>
    <recommendedName>
        <fullName evidence="2">Integrase catalytic domain-containing protein</fullName>
    </recommendedName>
</protein>
<name>G0MM97_CAEBE</name>
<dbReference type="Gene3D" id="3.30.70.270">
    <property type="match status" value="1"/>
</dbReference>
<organism evidence="4">
    <name type="scientific">Caenorhabditis brenneri</name>
    <name type="common">Nematode worm</name>
    <dbReference type="NCBI Taxonomy" id="135651"/>
    <lineage>
        <taxon>Eukaryota</taxon>
        <taxon>Metazoa</taxon>
        <taxon>Ecdysozoa</taxon>
        <taxon>Nematoda</taxon>
        <taxon>Chromadorea</taxon>
        <taxon>Rhabditida</taxon>
        <taxon>Rhabditina</taxon>
        <taxon>Rhabditomorpha</taxon>
        <taxon>Rhabditoidea</taxon>
        <taxon>Rhabditidae</taxon>
        <taxon>Peloderinae</taxon>
        <taxon>Caenorhabditis</taxon>
    </lineage>
</organism>
<dbReference type="STRING" id="135651.G0MM97"/>
<reference evidence="4" key="1">
    <citation type="submission" date="2011-07" db="EMBL/GenBank/DDBJ databases">
        <authorList>
            <consortium name="Caenorhabditis brenneri Sequencing and Analysis Consortium"/>
            <person name="Wilson R.K."/>
        </authorList>
    </citation>
    <scope>NUCLEOTIDE SEQUENCE [LARGE SCALE GENOMIC DNA]</scope>
    <source>
        <strain evidence="4">PB2801</strain>
    </source>
</reference>
<feature type="region of interest" description="Disordered" evidence="1">
    <location>
        <begin position="61"/>
        <end position="119"/>
    </location>
</feature>
<dbReference type="InParanoid" id="G0MM97"/>
<dbReference type="SUPFAM" id="SSF56672">
    <property type="entry name" value="DNA/RNA polymerases"/>
    <property type="match status" value="1"/>
</dbReference>
<dbReference type="InterPro" id="IPR008042">
    <property type="entry name" value="Retrotrans_Pao"/>
</dbReference>
<dbReference type="InterPro" id="IPR043502">
    <property type="entry name" value="DNA/RNA_pol_sf"/>
</dbReference>
<dbReference type="EMBL" id="GL379801">
    <property type="protein sequence ID" value="EGT36592.1"/>
    <property type="molecule type" value="Genomic_DNA"/>
</dbReference>
<dbReference type="InterPro" id="IPR012337">
    <property type="entry name" value="RNaseH-like_sf"/>
</dbReference>
<dbReference type="eggNOG" id="KOG4379">
    <property type="taxonomic scope" value="Eukaryota"/>
</dbReference>
<feature type="compositionally biased region" description="Polar residues" evidence="1">
    <location>
        <begin position="99"/>
        <end position="119"/>
    </location>
</feature>
<dbReference type="Pfam" id="PF05380">
    <property type="entry name" value="Peptidase_A17"/>
    <property type="match status" value="1"/>
</dbReference>
<dbReference type="InterPro" id="IPR000477">
    <property type="entry name" value="RT_dom"/>
</dbReference>
<dbReference type="Pfam" id="PF17921">
    <property type="entry name" value="Integrase_H2C2"/>
    <property type="match status" value="1"/>
</dbReference>
<dbReference type="Gene3D" id="3.30.420.10">
    <property type="entry name" value="Ribonuclease H-like superfamily/Ribonuclease H"/>
    <property type="match status" value="1"/>
</dbReference>
<dbReference type="Gene3D" id="1.10.340.70">
    <property type="match status" value="1"/>
</dbReference>
<dbReference type="InterPro" id="IPR036397">
    <property type="entry name" value="RNaseH_sf"/>
</dbReference>
<feature type="compositionally biased region" description="Low complexity" evidence="1">
    <location>
        <begin position="1719"/>
        <end position="1736"/>
    </location>
</feature>
<dbReference type="HOGENOM" id="CLU_000526_5_1_1"/>
<dbReference type="InterPro" id="IPR040676">
    <property type="entry name" value="DUF5641"/>
</dbReference>
<evidence type="ECO:0000313" key="3">
    <source>
        <dbReference type="EMBL" id="EGT36592.1"/>
    </source>
</evidence>
<dbReference type="InterPro" id="IPR043128">
    <property type="entry name" value="Rev_trsase/Diguanyl_cyclase"/>
</dbReference>
<dbReference type="GO" id="GO:0015074">
    <property type="term" value="P:DNA integration"/>
    <property type="evidence" value="ECO:0007669"/>
    <property type="project" value="InterPro"/>
</dbReference>
<dbReference type="SUPFAM" id="SSF53098">
    <property type="entry name" value="Ribonuclease H-like"/>
    <property type="match status" value="1"/>
</dbReference>